<evidence type="ECO:0000313" key="1">
    <source>
        <dbReference type="EMBL" id="KFN92372.1"/>
    </source>
</evidence>
<dbReference type="RefSeq" id="WP_051176699.1">
    <property type="nucleotide sequence ID" value="NZ_JPVT01000050.1"/>
</dbReference>
<keyword evidence="2" id="KW-1185">Reference proteome</keyword>
<organism evidence="1 2">
    <name type="scientific">Tetragenococcus muriaticus 3MR10-3</name>
    <dbReference type="NCBI Taxonomy" id="1302648"/>
    <lineage>
        <taxon>Bacteria</taxon>
        <taxon>Bacillati</taxon>
        <taxon>Bacillota</taxon>
        <taxon>Bacilli</taxon>
        <taxon>Lactobacillales</taxon>
        <taxon>Enterococcaceae</taxon>
        <taxon>Tetragenococcus</taxon>
    </lineage>
</organism>
<name>A0A091C893_9ENTE</name>
<gene>
    <name evidence="1" type="ORF">TMU3MR103_0501</name>
</gene>
<proteinExistence type="predicted"/>
<accession>A0A091C893</accession>
<dbReference type="AlphaFoldDB" id="A0A091C893"/>
<sequence length="244" mass="28904">MQLDQEKVRTLGQRQMIMILKKELPSFISLFAYNISKTDMSVYTLLYQTGNQGQNYWMTLRLADHSLWLKHAQQVSLDLGSPADLIRLSEKIQKQILSEENAKNWYQLTKKDIAVLYLLDKCQKKGLVWAVRLPEEIFAAFKKRPLDLQVDFMKAELFLTNRNNVNSFLLSVQNHDFHKQLAKLYGENLLFSQFSRHHLLKLLPTNQWVQPMLKKEPTIINWKQFIIYYYGQDFYQKVQNLLSV</sequence>
<dbReference type="EMBL" id="JPVT01000050">
    <property type="protein sequence ID" value="KFN92372.1"/>
    <property type="molecule type" value="Genomic_DNA"/>
</dbReference>
<dbReference type="PATRIC" id="fig|1302648.3.peg.487"/>
<dbReference type="Proteomes" id="UP000029381">
    <property type="component" value="Unassembled WGS sequence"/>
</dbReference>
<comment type="caution">
    <text evidence="1">The sequence shown here is derived from an EMBL/GenBank/DDBJ whole genome shotgun (WGS) entry which is preliminary data.</text>
</comment>
<reference evidence="1 2" key="1">
    <citation type="submission" date="2014-08" db="EMBL/GenBank/DDBJ databases">
        <title>Genome sequence of Tetragenococcus muriaticus.</title>
        <authorList>
            <person name="Chuea-nongthon C."/>
            <person name="Rodtong S."/>
            <person name="Yongsawatdigul J."/>
            <person name="Steele J.L."/>
            <person name="Liu X.-y."/>
            <person name="Speers J."/>
            <person name="Glasner J.D."/>
            <person name="Neeno-Eckwall E.C."/>
        </authorList>
    </citation>
    <scope>NUCLEOTIDE SEQUENCE [LARGE SCALE GENOMIC DNA]</scope>
    <source>
        <strain evidence="1 2">3MR10-3</strain>
    </source>
</reference>
<protein>
    <submittedName>
        <fullName evidence="1">Uncharacterized protein</fullName>
    </submittedName>
</protein>
<evidence type="ECO:0000313" key="2">
    <source>
        <dbReference type="Proteomes" id="UP000029381"/>
    </source>
</evidence>